<feature type="compositionally biased region" description="Polar residues" evidence="1">
    <location>
        <begin position="94"/>
        <end position="110"/>
    </location>
</feature>
<evidence type="ECO:0000313" key="2">
    <source>
        <dbReference type="EMBL" id="TKR67217.1"/>
    </source>
</evidence>
<feature type="region of interest" description="Disordered" evidence="1">
    <location>
        <begin position="240"/>
        <end position="285"/>
    </location>
</feature>
<dbReference type="Proteomes" id="UP000298663">
    <property type="component" value="Unassembled WGS sequence"/>
</dbReference>
<keyword evidence="3" id="KW-1185">Reference proteome</keyword>
<reference evidence="2 3" key="1">
    <citation type="journal article" date="2015" name="Genome Biol.">
        <title>Comparative genomics of Steinernema reveals deeply conserved gene regulatory networks.</title>
        <authorList>
            <person name="Dillman A.R."/>
            <person name="Macchietto M."/>
            <person name="Porter C.F."/>
            <person name="Rogers A."/>
            <person name="Williams B."/>
            <person name="Antoshechkin I."/>
            <person name="Lee M.M."/>
            <person name="Goodwin Z."/>
            <person name="Lu X."/>
            <person name="Lewis E.E."/>
            <person name="Goodrich-Blair H."/>
            <person name="Stock S.P."/>
            <person name="Adams B.J."/>
            <person name="Sternberg P.W."/>
            <person name="Mortazavi A."/>
        </authorList>
    </citation>
    <scope>NUCLEOTIDE SEQUENCE [LARGE SCALE GENOMIC DNA]</scope>
    <source>
        <strain evidence="2 3">ALL</strain>
    </source>
</reference>
<name>A0A4U5MDI6_STECR</name>
<accession>A0A4U5MDI6</accession>
<dbReference type="AlphaFoldDB" id="A0A4U5MDI6"/>
<proteinExistence type="predicted"/>
<feature type="region of interest" description="Disordered" evidence="1">
    <location>
        <begin position="83"/>
        <end position="137"/>
    </location>
</feature>
<feature type="region of interest" description="Disordered" evidence="1">
    <location>
        <begin position="160"/>
        <end position="193"/>
    </location>
</feature>
<sequence>MAQPSLGFITSPLYSCPSAVYPPDSVRIPVLFDRGSRVTQPRANPPCSIAGVDDKIDSPSELVAAVGNPKSKDSKEEILTITSPVPGDEFTDSGIENNGNFQSPTTSSVDYSPRSDRFDERPLSRKTVTFDLDTSKSNPKLDQVVIGLRLDENRPGKVKETAAKFDSIRVQSASPRSEKSVQAKPENSPVPKTEAHVVEIGKKLTKGTRQVALGIELCREQKGHVTACKFPLRRSHESVFLSASSPPTVNLTKWSSPNSPLSKPLTSPSGASSRQQRHHGPESGN</sequence>
<evidence type="ECO:0000256" key="1">
    <source>
        <dbReference type="SAM" id="MobiDB-lite"/>
    </source>
</evidence>
<organism evidence="2 3">
    <name type="scientific">Steinernema carpocapsae</name>
    <name type="common">Entomopathogenic nematode</name>
    <dbReference type="NCBI Taxonomy" id="34508"/>
    <lineage>
        <taxon>Eukaryota</taxon>
        <taxon>Metazoa</taxon>
        <taxon>Ecdysozoa</taxon>
        <taxon>Nematoda</taxon>
        <taxon>Chromadorea</taxon>
        <taxon>Rhabditida</taxon>
        <taxon>Tylenchina</taxon>
        <taxon>Panagrolaimomorpha</taxon>
        <taxon>Strongyloidoidea</taxon>
        <taxon>Steinernematidae</taxon>
        <taxon>Steinernema</taxon>
    </lineage>
</organism>
<feature type="compositionally biased region" description="Basic and acidic residues" evidence="1">
    <location>
        <begin position="113"/>
        <end position="123"/>
    </location>
</feature>
<feature type="compositionally biased region" description="Polar residues" evidence="1">
    <location>
        <begin position="241"/>
        <end position="274"/>
    </location>
</feature>
<dbReference type="OrthoDB" id="5872274at2759"/>
<comment type="caution">
    <text evidence="2">The sequence shown here is derived from an EMBL/GenBank/DDBJ whole genome shotgun (WGS) entry which is preliminary data.</text>
</comment>
<dbReference type="EMBL" id="AZBU02000008">
    <property type="protein sequence ID" value="TKR67217.1"/>
    <property type="molecule type" value="Genomic_DNA"/>
</dbReference>
<protein>
    <submittedName>
        <fullName evidence="2">Uncharacterized protein</fullName>
    </submittedName>
</protein>
<gene>
    <name evidence="2" type="ORF">L596_023402</name>
</gene>
<reference evidence="2 3" key="2">
    <citation type="journal article" date="2019" name="G3 (Bethesda)">
        <title>Hybrid Assembly of the Genome of the Entomopathogenic Nematode Steinernema carpocapsae Identifies the X-Chromosome.</title>
        <authorList>
            <person name="Serra L."/>
            <person name="Macchietto M."/>
            <person name="Macias-Munoz A."/>
            <person name="McGill C.J."/>
            <person name="Rodriguez I.M."/>
            <person name="Rodriguez B."/>
            <person name="Murad R."/>
            <person name="Mortazavi A."/>
        </authorList>
    </citation>
    <scope>NUCLEOTIDE SEQUENCE [LARGE SCALE GENOMIC DNA]</scope>
    <source>
        <strain evidence="2 3">ALL</strain>
    </source>
</reference>
<evidence type="ECO:0000313" key="3">
    <source>
        <dbReference type="Proteomes" id="UP000298663"/>
    </source>
</evidence>